<dbReference type="Proteomes" id="UP000187209">
    <property type="component" value="Unassembled WGS sequence"/>
</dbReference>
<dbReference type="PROSITE" id="PS50067">
    <property type="entry name" value="KINESIN_MOTOR_2"/>
    <property type="match status" value="1"/>
</dbReference>
<dbReference type="GO" id="GO:0005874">
    <property type="term" value="C:microtubule"/>
    <property type="evidence" value="ECO:0007669"/>
    <property type="project" value="UniProtKB-KW"/>
</dbReference>
<dbReference type="InterPro" id="IPR019821">
    <property type="entry name" value="Kinesin_motor_CS"/>
</dbReference>
<dbReference type="InterPro" id="IPR027417">
    <property type="entry name" value="P-loop_NTPase"/>
</dbReference>
<keyword evidence="2 6" id="KW-0547">Nucleotide-binding</keyword>
<accession>A0A1R2B4F8</accession>
<dbReference type="PRINTS" id="PR00380">
    <property type="entry name" value="KINESINHEAVY"/>
</dbReference>
<evidence type="ECO:0000256" key="6">
    <source>
        <dbReference type="PROSITE-ProRule" id="PRU00283"/>
    </source>
</evidence>
<evidence type="ECO:0000256" key="5">
    <source>
        <dbReference type="ARBA" id="ARBA00023175"/>
    </source>
</evidence>
<organism evidence="11 12">
    <name type="scientific">Stentor coeruleus</name>
    <dbReference type="NCBI Taxonomy" id="5963"/>
    <lineage>
        <taxon>Eukaryota</taxon>
        <taxon>Sar</taxon>
        <taxon>Alveolata</taxon>
        <taxon>Ciliophora</taxon>
        <taxon>Postciliodesmatophora</taxon>
        <taxon>Heterotrichea</taxon>
        <taxon>Heterotrichida</taxon>
        <taxon>Stentoridae</taxon>
        <taxon>Stentor</taxon>
    </lineage>
</organism>
<dbReference type="FunFam" id="3.40.850.10:FF:000056">
    <property type="entry name" value="Kinesin-like protein"/>
    <property type="match status" value="1"/>
</dbReference>
<dbReference type="GO" id="GO:0007018">
    <property type="term" value="P:microtubule-based movement"/>
    <property type="evidence" value="ECO:0007669"/>
    <property type="project" value="InterPro"/>
</dbReference>
<dbReference type="GO" id="GO:0005524">
    <property type="term" value="F:ATP binding"/>
    <property type="evidence" value="ECO:0007669"/>
    <property type="project" value="UniProtKB-UniRule"/>
</dbReference>
<keyword evidence="1 7" id="KW-0493">Microtubule</keyword>
<dbReference type="CDD" id="cd01370">
    <property type="entry name" value="KISc_KIP3_like"/>
    <property type="match status" value="1"/>
</dbReference>
<feature type="coiled-coil region" evidence="8">
    <location>
        <begin position="466"/>
        <end position="503"/>
    </location>
</feature>
<dbReference type="EMBL" id="MPUH01000985">
    <property type="protein sequence ID" value="OMJ71490.1"/>
    <property type="molecule type" value="Genomic_DNA"/>
</dbReference>
<evidence type="ECO:0000256" key="7">
    <source>
        <dbReference type="RuleBase" id="RU000394"/>
    </source>
</evidence>
<gene>
    <name evidence="11" type="ORF">SteCoe_30296</name>
</gene>
<evidence type="ECO:0000313" key="12">
    <source>
        <dbReference type="Proteomes" id="UP000187209"/>
    </source>
</evidence>
<keyword evidence="3 6" id="KW-0067">ATP-binding</keyword>
<feature type="region of interest" description="Disordered" evidence="9">
    <location>
        <begin position="1"/>
        <end position="23"/>
    </location>
</feature>
<sequence>MLNKKSAEKRESEQEDGEIYTSMQQGTPNILVSVRVRPLTKKEQEIDARSLVHVLDNNLVVLLDPTGDINLPEDSFRSNRSREKRYAFDLSFDKSATQESIFEKTTKFLIEGAANGYNATVFAYGATGAGKTHTMIGESEKPGLMLLTFEEIFSCIEKLSLDRQYKIRLSYLEIYNEEVRDLLTSSNENLDIREDSIKGVTVAGLSELMVTSAKEVSNHIRNGNKRRTCEPTMANETSSRSHAVLQITIEYKDKASGIDADIISGKLSLIDLAGSERASTTKNRGIRLLEGANINRSLLALGNCINALHENSDKGTKIFIPYRDSKLTRLLKDSLGGNCRTVMIACVSPSYMAFEDTHNTLTYANRAKNIKTNVQRNVVNVQYHISKYTSIISQLRQEVTELRSQLHSKRNIPSINIEKYLIVLNTHFQEEAKSRKIIHQVEQSISQLGFVSFSRQVELKSLPENSDAYKNKINEVETLKKSIETQEHQLDIERNKSLELEKKRQGIESSWVKLGLGEPYLSQLQLEMKKLILSITSLDYECKESQKQVVIDQKDQYIKLLEDQLKIRDMIIEGNEELIKQSPEIVSAAYHNLKSLKEITYQSMIITTKNKTRNSYHINPIEKINFSSSLPPISHSRIPRPKAISPSVLIKSKNNELSNLPSISKYDSNKEKPRKGTRRFGHRIRSYSTGSSESDESLSSTYVKSEKKTQIRYALKPDRSIASTKYKRGSMLKG</sequence>
<feature type="compositionally biased region" description="Low complexity" evidence="9">
    <location>
        <begin position="686"/>
        <end position="702"/>
    </location>
</feature>
<dbReference type="SMART" id="SM00129">
    <property type="entry name" value="KISc"/>
    <property type="match status" value="1"/>
</dbReference>
<dbReference type="InterPro" id="IPR036961">
    <property type="entry name" value="Kinesin_motor_dom_sf"/>
</dbReference>
<evidence type="ECO:0000256" key="1">
    <source>
        <dbReference type="ARBA" id="ARBA00022701"/>
    </source>
</evidence>
<feature type="binding site" evidence="6">
    <location>
        <begin position="125"/>
        <end position="132"/>
    </location>
    <ligand>
        <name>ATP</name>
        <dbReference type="ChEBI" id="CHEBI:30616"/>
    </ligand>
</feature>
<keyword evidence="4 8" id="KW-0175">Coiled coil</keyword>
<evidence type="ECO:0000313" key="11">
    <source>
        <dbReference type="EMBL" id="OMJ71490.1"/>
    </source>
</evidence>
<dbReference type="AlphaFoldDB" id="A0A1R2B4F8"/>
<dbReference type="PANTHER" id="PTHR47968:SF13">
    <property type="entry name" value="KINESIN-LIKE PROTEIN KIF19 ISOFORM X1"/>
    <property type="match status" value="1"/>
</dbReference>
<dbReference type="GO" id="GO:0008017">
    <property type="term" value="F:microtubule binding"/>
    <property type="evidence" value="ECO:0007669"/>
    <property type="project" value="InterPro"/>
</dbReference>
<evidence type="ECO:0000256" key="9">
    <source>
        <dbReference type="SAM" id="MobiDB-lite"/>
    </source>
</evidence>
<dbReference type="InterPro" id="IPR001752">
    <property type="entry name" value="Kinesin_motor_dom"/>
</dbReference>
<evidence type="ECO:0000256" key="3">
    <source>
        <dbReference type="ARBA" id="ARBA00022840"/>
    </source>
</evidence>
<comment type="caution">
    <text evidence="11">The sequence shown here is derived from an EMBL/GenBank/DDBJ whole genome shotgun (WGS) entry which is preliminary data.</text>
</comment>
<evidence type="ECO:0000259" key="10">
    <source>
        <dbReference type="PROSITE" id="PS50067"/>
    </source>
</evidence>
<dbReference type="InterPro" id="IPR027640">
    <property type="entry name" value="Kinesin-like_fam"/>
</dbReference>
<dbReference type="PROSITE" id="PS00411">
    <property type="entry name" value="KINESIN_MOTOR_1"/>
    <property type="match status" value="1"/>
</dbReference>
<protein>
    <recommendedName>
        <fullName evidence="7">Kinesin-like protein</fullName>
    </recommendedName>
</protein>
<dbReference type="PANTHER" id="PTHR47968">
    <property type="entry name" value="CENTROMERE PROTEIN E"/>
    <property type="match status" value="1"/>
</dbReference>
<reference evidence="11 12" key="1">
    <citation type="submission" date="2016-11" db="EMBL/GenBank/DDBJ databases">
        <title>The macronuclear genome of Stentor coeruleus: a giant cell with tiny introns.</title>
        <authorList>
            <person name="Slabodnick M."/>
            <person name="Ruby J.G."/>
            <person name="Reiff S.B."/>
            <person name="Swart E.C."/>
            <person name="Gosai S."/>
            <person name="Prabakaran S."/>
            <person name="Witkowska E."/>
            <person name="Larue G.E."/>
            <person name="Fisher S."/>
            <person name="Freeman R.M."/>
            <person name="Gunawardena J."/>
            <person name="Chu W."/>
            <person name="Stover N.A."/>
            <person name="Gregory B.D."/>
            <person name="Nowacki M."/>
            <person name="Derisi J."/>
            <person name="Roy S.W."/>
            <person name="Marshall W.F."/>
            <person name="Sood P."/>
        </authorList>
    </citation>
    <scope>NUCLEOTIDE SEQUENCE [LARGE SCALE GENOMIC DNA]</scope>
    <source>
        <strain evidence="11">WM001</strain>
    </source>
</reference>
<dbReference type="SUPFAM" id="SSF52540">
    <property type="entry name" value="P-loop containing nucleoside triphosphate hydrolases"/>
    <property type="match status" value="1"/>
</dbReference>
<comment type="similarity">
    <text evidence="6 7">Belongs to the TRAFAC class myosin-kinesin ATPase superfamily. Kinesin family.</text>
</comment>
<feature type="domain" description="Kinesin motor" evidence="10">
    <location>
        <begin position="29"/>
        <end position="370"/>
    </location>
</feature>
<feature type="compositionally biased region" description="Basic and acidic residues" evidence="9">
    <location>
        <begin position="1"/>
        <end position="12"/>
    </location>
</feature>
<feature type="coiled-coil region" evidence="8">
    <location>
        <begin position="385"/>
        <end position="412"/>
    </location>
</feature>
<name>A0A1R2B4F8_9CILI</name>
<dbReference type="Gene3D" id="3.40.850.10">
    <property type="entry name" value="Kinesin motor domain"/>
    <property type="match status" value="1"/>
</dbReference>
<dbReference type="Pfam" id="PF00225">
    <property type="entry name" value="Kinesin"/>
    <property type="match status" value="1"/>
</dbReference>
<evidence type="ECO:0000256" key="8">
    <source>
        <dbReference type="SAM" id="Coils"/>
    </source>
</evidence>
<proteinExistence type="inferred from homology"/>
<dbReference type="OrthoDB" id="313060at2759"/>
<evidence type="ECO:0000256" key="2">
    <source>
        <dbReference type="ARBA" id="ARBA00022741"/>
    </source>
</evidence>
<dbReference type="GO" id="GO:0003777">
    <property type="term" value="F:microtubule motor activity"/>
    <property type="evidence" value="ECO:0007669"/>
    <property type="project" value="InterPro"/>
</dbReference>
<keyword evidence="12" id="KW-1185">Reference proteome</keyword>
<keyword evidence="5 6" id="KW-0505">Motor protein</keyword>
<feature type="compositionally biased region" description="Basic residues" evidence="9">
    <location>
        <begin position="672"/>
        <end position="685"/>
    </location>
</feature>
<evidence type="ECO:0000256" key="4">
    <source>
        <dbReference type="ARBA" id="ARBA00023054"/>
    </source>
</evidence>
<feature type="region of interest" description="Disordered" evidence="9">
    <location>
        <begin position="660"/>
        <end position="708"/>
    </location>
</feature>